<dbReference type="InterPro" id="IPR013083">
    <property type="entry name" value="Znf_RING/FYVE/PHD"/>
</dbReference>
<dbReference type="InterPro" id="IPR011011">
    <property type="entry name" value="Znf_FYVE_PHD"/>
</dbReference>
<dbReference type="Gene3D" id="3.30.40.10">
    <property type="entry name" value="Zinc/RING finger domain, C3HC4 (zinc finger)"/>
    <property type="match status" value="1"/>
</dbReference>
<comment type="subcellular location">
    <subcellularLocation>
        <location evidence="1">Nucleus</location>
    </subcellularLocation>
</comment>
<name>A0A553QWZ5_9TELE</name>
<evidence type="ECO:0000256" key="11">
    <source>
        <dbReference type="PROSITE-ProRule" id="PRU00146"/>
    </source>
</evidence>
<keyword evidence="6" id="KW-0804">Transcription</keyword>
<keyword evidence="15" id="KW-1185">Reference proteome</keyword>
<proteinExistence type="inferred from homology"/>
<evidence type="ECO:0000313" key="14">
    <source>
        <dbReference type="EMBL" id="TRY94494.1"/>
    </source>
</evidence>
<gene>
    <name evidence="14" type="ORF">DNTS_003531</name>
</gene>
<feature type="compositionally biased region" description="Basic and acidic residues" evidence="12">
    <location>
        <begin position="404"/>
        <end position="416"/>
    </location>
</feature>
<feature type="region of interest" description="Disordered" evidence="12">
    <location>
        <begin position="1"/>
        <end position="204"/>
    </location>
</feature>
<feature type="compositionally biased region" description="Basic residues" evidence="12">
    <location>
        <begin position="504"/>
        <end position="515"/>
    </location>
</feature>
<accession>A0A553QWZ5</accession>
<feature type="compositionally biased region" description="Pro residues" evidence="12">
    <location>
        <begin position="316"/>
        <end position="325"/>
    </location>
</feature>
<evidence type="ECO:0000256" key="10">
    <source>
        <dbReference type="ARBA" id="ARBA00076309"/>
    </source>
</evidence>
<evidence type="ECO:0000256" key="3">
    <source>
        <dbReference type="ARBA" id="ARBA00022771"/>
    </source>
</evidence>
<evidence type="ECO:0000256" key="9">
    <source>
        <dbReference type="ARBA" id="ARBA00068909"/>
    </source>
</evidence>
<dbReference type="InterPro" id="IPR001965">
    <property type="entry name" value="Znf_PHD"/>
</dbReference>
<feature type="compositionally biased region" description="Acidic residues" evidence="12">
    <location>
        <begin position="25"/>
        <end position="37"/>
    </location>
</feature>
<dbReference type="SUPFAM" id="SSF57903">
    <property type="entry name" value="FYVE/PHD zinc finger"/>
    <property type="match status" value="1"/>
</dbReference>
<dbReference type="GO" id="GO:0005669">
    <property type="term" value="C:transcription factor TFIID complex"/>
    <property type="evidence" value="ECO:0007669"/>
    <property type="project" value="TreeGrafter"/>
</dbReference>
<dbReference type="CDD" id="cd15522">
    <property type="entry name" value="PHD_TAF3"/>
    <property type="match status" value="1"/>
</dbReference>
<dbReference type="PROSITE" id="PS50016">
    <property type="entry name" value="ZF_PHD_2"/>
    <property type="match status" value="1"/>
</dbReference>
<feature type="region of interest" description="Disordered" evidence="12">
    <location>
        <begin position="218"/>
        <end position="451"/>
    </location>
</feature>
<feature type="compositionally biased region" description="Basic and acidic residues" evidence="12">
    <location>
        <begin position="425"/>
        <end position="448"/>
    </location>
</feature>
<evidence type="ECO:0000256" key="4">
    <source>
        <dbReference type="ARBA" id="ARBA00022833"/>
    </source>
</evidence>
<dbReference type="PANTHER" id="PTHR46452">
    <property type="entry name" value="TRANSCRIPTION INITIATION FACTOR TFIID SUBUNIT 3"/>
    <property type="match status" value="1"/>
</dbReference>
<feature type="compositionally biased region" description="Pro residues" evidence="12">
    <location>
        <begin position="624"/>
        <end position="659"/>
    </location>
</feature>
<dbReference type="Proteomes" id="UP000316079">
    <property type="component" value="Unassembled WGS sequence"/>
</dbReference>
<comment type="similarity">
    <text evidence="8">Belongs to the TAF3 family.</text>
</comment>
<dbReference type="GO" id="GO:0045944">
    <property type="term" value="P:positive regulation of transcription by RNA polymerase II"/>
    <property type="evidence" value="ECO:0007669"/>
    <property type="project" value="TreeGrafter"/>
</dbReference>
<feature type="compositionally biased region" description="Pro residues" evidence="12">
    <location>
        <begin position="89"/>
        <end position="107"/>
    </location>
</feature>
<dbReference type="AlphaFoldDB" id="A0A553QWZ5"/>
<evidence type="ECO:0000259" key="13">
    <source>
        <dbReference type="PROSITE" id="PS50016"/>
    </source>
</evidence>
<evidence type="ECO:0000256" key="2">
    <source>
        <dbReference type="ARBA" id="ARBA00022723"/>
    </source>
</evidence>
<evidence type="ECO:0000256" key="7">
    <source>
        <dbReference type="ARBA" id="ARBA00023242"/>
    </source>
</evidence>
<dbReference type="OrthoDB" id="436852at2759"/>
<sequence>MDEEEEEPVPADMGTSAEAMQVSMGEEEDGEEEENDENWLSRHDGLSPRPEGFLPAAKRPRLSTKPGVSPEWSYEPREPLSSLNSQQMPPSPSPPLSPELPPPPVVPPTLGHKPKLPSQSPARQKNKSPKRGVSVNIGALGRPLMLTPPKTNKNAGKRSPGVPRSPRSPRPSPSQLGMAGQGLAKPPMDDNSCDGQFKNLDTGDQDIENSIAAVIARACSGGDGGSDPFAYDSDSDSEGPSPPKPLPKQTLTQMKPTQALPGKNLLPPLLPFLNPPSRWTMDDSIDEVIRKASQVQKPFKAPSLSPPEPTYLSSPPDSPQTPPTIPLKLPQEIKDSPTGNILKKKLKKDIKAKLKKKDKERFKDKGKEKGKNKDKNREKKREKERGQIEENKMPWPELMLGAGGEERKDGIVTKKEKDKHKDKKKDREKNKKEKRDKGKDRGKDEKRISQGAKDIAAAVAATSPLFSPQTCLRVPSMLPPLPPILPDKLFPYPKEIKSKDKDKKKDKKEKKKKKEKEKDREKDHEKERIKERVREKEEKKKDKEKKEKAKEKDKPKIEKPSLMAEILPAVPPSPVIPRLTLRVGPGQDKIVISKVVADSEPSFPPPRTPIARSGPGARIRSPPASVPLPIPPAPGPMAPAPRPSPVLPPPTPSPLPVQMPPSQARARGCSVITETVSAYVVVDEWGNQIWICPGCEKPDDGSPMIGCDECDDWYHWACVGIMTAPPEDQSWYCIKCAGKKKDKKTKKRKRKAH</sequence>
<evidence type="ECO:0000256" key="12">
    <source>
        <dbReference type="SAM" id="MobiDB-lite"/>
    </source>
</evidence>
<dbReference type="FunFam" id="3.30.40.10:FF:000317">
    <property type="entry name" value="transcription initiation factor TFIID subunit 3"/>
    <property type="match status" value="1"/>
</dbReference>
<reference evidence="14 15" key="1">
    <citation type="journal article" date="2019" name="Sci. Data">
        <title>Hybrid genome assembly and annotation of Danionella translucida.</title>
        <authorList>
            <person name="Kadobianskyi M."/>
            <person name="Schulze L."/>
            <person name="Schuelke M."/>
            <person name="Judkewitz B."/>
        </authorList>
    </citation>
    <scope>NUCLEOTIDE SEQUENCE [LARGE SCALE GENOMIC DNA]</scope>
    <source>
        <strain evidence="14 15">Bolton</strain>
    </source>
</reference>
<dbReference type="InterPro" id="IPR019786">
    <property type="entry name" value="Zinc_finger_PHD-type_CS"/>
</dbReference>
<keyword evidence="4" id="KW-0862">Zinc</keyword>
<feature type="compositionally biased region" description="Basic and acidic residues" evidence="12">
    <location>
        <begin position="349"/>
        <end position="392"/>
    </location>
</feature>
<keyword evidence="5" id="KW-0805">Transcription regulation</keyword>
<keyword evidence="7" id="KW-0539">Nucleus</keyword>
<feature type="compositionally biased region" description="Basic and acidic residues" evidence="12">
    <location>
        <begin position="494"/>
        <end position="503"/>
    </location>
</feature>
<keyword evidence="2" id="KW-0479">Metal-binding</keyword>
<comment type="caution">
    <text evidence="14">The sequence shown here is derived from an EMBL/GenBank/DDBJ whole genome shotgun (WGS) entry which is preliminary data.</text>
</comment>
<evidence type="ECO:0000256" key="8">
    <source>
        <dbReference type="ARBA" id="ARBA00060873"/>
    </source>
</evidence>
<evidence type="ECO:0000256" key="6">
    <source>
        <dbReference type="ARBA" id="ARBA00023163"/>
    </source>
</evidence>
<evidence type="ECO:0000256" key="1">
    <source>
        <dbReference type="ARBA" id="ARBA00004123"/>
    </source>
</evidence>
<dbReference type="SMART" id="SM00249">
    <property type="entry name" value="PHD"/>
    <property type="match status" value="1"/>
</dbReference>
<dbReference type="InterPro" id="IPR019787">
    <property type="entry name" value="Znf_PHD-finger"/>
</dbReference>
<protein>
    <recommendedName>
        <fullName evidence="9">Transcription initiation factor TFIID subunit 3</fullName>
    </recommendedName>
    <alternativeName>
        <fullName evidence="10">TBP-associated factor 3</fullName>
    </alternativeName>
</protein>
<dbReference type="STRING" id="623744.A0A553QWZ5"/>
<feature type="region of interest" description="Disordered" evidence="12">
    <location>
        <begin position="597"/>
        <end position="662"/>
    </location>
</feature>
<feature type="compositionally biased region" description="Low complexity" evidence="12">
    <location>
        <begin position="79"/>
        <end position="88"/>
    </location>
</feature>
<dbReference type="EMBL" id="SRMA01025439">
    <property type="protein sequence ID" value="TRY94494.1"/>
    <property type="molecule type" value="Genomic_DNA"/>
</dbReference>
<feature type="domain" description="PHD-type" evidence="13">
    <location>
        <begin position="689"/>
        <end position="739"/>
    </location>
</feature>
<organism evidence="14 15">
    <name type="scientific">Danionella cerebrum</name>
    <dbReference type="NCBI Taxonomy" id="2873325"/>
    <lineage>
        <taxon>Eukaryota</taxon>
        <taxon>Metazoa</taxon>
        <taxon>Chordata</taxon>
        <taxon>Craniata</taxon>
        <taxon>Vertebrata</taxon>
        <taxon>Euteleostomi</taxon>
        <taxon>Actinopterygii</taxon>
        <taxon>Neopterygii</taxon>
        <taxon>Teleostei</taxon>
        <taxon>Ostariophysi</taxon>
        <taxon>Cypriniformes</taxon>
        <taxon>Danionidae</taxon>
        <taxon>Danioninae</taxon>
        <taxon>Danionella</taxon>
    </lineage>
</organism>
<feature type="region of interest" description="Disordered" evidence="12">
    <location>
        <begin position="463"/>
        <end position="565"/>
    </location>
</feature>
<dbReference type="Pfam" id="PF00628">
    <property type="entry name" value="PHD"/>
    <property type="match status" value="1"/>
</dbReference>
<dbReference type="GO" id="GO:0008270">
    <property type="term" value="F:zinc ion binding"/>
    <property type="evidence" value="ECO:0007669"/>
    <property type="project" value="UniProtKB-KW"/>
</dbReference>
<evidence type="ECO:0000256" key="5">
    <source>
        <dbReference type="ARBA" id="ARBA00023015"/>
    </source>
</evidence>
<dbReference type="GO" id="GO:0002039">
    <property type="term" value="F:p53 binding"/>
    <property type="evidence" value="ECO:0007669"/>
    <property type="project" value="TreeGrafter"/>
</dbReference>
<keyword evidence="3 11" id="KW-0863">Zinc-finger</keyword>
<dbReference type="PROSITE" id="PS01359">
    <property type="entry name" value="ZF_PHD_1"/>
    <property type="match status" value="1"/>
</dbReference>
<evidence type="ECO:0000313" key="15">
    <source>
        <dbReference type="Proteomes" id="UP000316079"/>
    </source>
</evidence>
<dbReference type="PANTHER" id="PTHR46452:SF1">
    <property type="entry name" value="TRANSCRIPTION INITIATION FACTOR TFIID SUBUNIT 3"/>
    <property type="match status" value="1"/>
</dbReference>
<feature type="compositionally biased region" description="Basic and acidic residues" evidence="12">
    <location>
        <begin position="516"/>
        <end position="559"/>
    </location>
</feature>